<accession>A0A2N8U8P4</accession>
<evidence type="ECO:0000256" key="1">
    <source>
        <dbReference type="SAM" id="MobiDB-lite"/>
    </source>
</evidence>
<feature type="compositionally biased region" description="Polar residues" evidence="1">
    <location>
        <begin position="1"/>
        <end position="25"/>
    </location>
</feature>
<feature type="compositionally biased region" description="Polar residues" evidence="1">
    <location>
        <begin position="64"/>
        <end position="79"/>
    </location>
</feature>
<dbReference type="Proteomes" id="UP000239563">
    <property type="component" value="Chromosome II"/>
</dbReference>
<feature type="compositionally biased region" description="Acidic residues" evidence="1">
    <location>
        <begin position="222"/>
        <end position="231"/>
    </location>
</feature>
<feature type="region of interest" description="Disordered" evidence="1">
    <location>
        <begin position="219"/>
        <end position="253"/>
    </location>
</feature>
<gene>
    <name evidence="2" type="ORF">SRS1_20002</name>
</gene>
<feature type="region of interest" description="Disordered" evidence="1">
    <location>
        <begin position="125"/>
        <end position="174"/>
    </location>
</feature>
<feature type="compositionally biased region" description="Polar residues" evidence="1">
    <location>
        <begin position="125"/>
        <end position="162"/>
    </location>
</feature>
<evidence type="ECO:0000313" key="2">
    <source>
        <dbReference type="EMBL" id="SJX61444.1"/>
    </source>
</evidence>
<protein>
    <submittedName>
        <fullName evidence="2">Uncharacterized protein</fullName>
    </submittedName>
</protein>
<evidence type="ECO:0000313" key="3">
    <source>
        <dbReference type="Proteomes" id="UP000239563"/>
    </source>
</evidence>
<dbReference type="EMBL" id="LT795055">
    <property type="protein sequence ID" value="SJX61444.1"/>
    <property type="molecule type" value="Genomic_DNA"/>
</dbReference>
<dbReference type="AlphaFoldDB" id="A0A2N8U8P4"/>
<organism evidence="2 3">
    <name type="scientific">Sporisorium reilianum f. sp. reilianum</name>
    <dbReference type="NCBI Taxonomy" id="72559"/>
    <lineage>
        <taxon>Eukaryota</taxon>
        <taxon>Fungi</taxon>
        <taxon>Dikarya</taxon>
        <taxon>Basidiomycota</taxon>
        <taxon>Ustilaginomycotina</taxon>
        <taxon>Ustilaginomycetes</taxon>
        <taxon>Ustilaginales</taxon>
        <taxon>Ustilaginaceae</taxon>
        <taxon>Sporisorium</taxon>
    </lineage>
</organism>
<sequence>MIDLFAQQQQQHPTNHFGNLSSPTAPQHPPAAIHSWTSSAANMDLSGHFDAGAEQQQQYPYQQHSSPAGPSGTSRISVSDATTTTHATAGGSQFLPHQSFSSPTQNVYPASTLAAVEATRARFFAQQSGSSSNRHGNGTRSAPRSRPTLTGSTLLPRSSATDGRQRAHKAHLLSSASTSAYRQSFFERCQRAMDQSRTTHRQQRITAFRKGADAFTPGLFSDDMDVEDDELSGAASSSPPPLPSQEREEDDELTRHRILAEYSRLKRIYELKGHLEIGWIDPDQLSWLENEVKQHDEEVDPYWLADDEQLEQLWVESVLSQRERERVGADEAWDEFGGDAAFEEELARLPV</sequence>
<reference evidence="2 3" key="1">
    <citation type="submission" date="2017-02" db="EMBL/GenBank/DDBJ databases">
        <authorList>
            <person name="Peterson S.W."/>
        </authorList>
    </citation>
    <scope>NUCLEOTIDE SEQUENCE [LARGE SCALE GENOMIC DNA]</scope>
    <source>
        <strain evidence="2 3">SRS1_H2-8</strain>
    </source>
</reference>
<proteinExistence type="predicted"/>
<feature type="region of interest" description="Disordered" evidence="1">
    <location>
        <begin position="1"/>
        <end position="32"/>
    </location>
</feature>
<name>A0A2N8U8P4_9BASI</name>
<feature type="region of interest" description="Disordered" evidence="1">
    <location>
        <begin position="57"/>
        <end position="79"/>
    </location>
</feature>